<proteinExistence type="predicted"/>
<sequence>MLVHHKVRPNSLVINSMMNNSKYGCLRTIHLSLFMKIRGKILGHFLYHERATNLVLMLIKTLFIEDLRITENARGQKRRKIYKIKIGVRLRTKIFSSVSLLVLVLPHFCTNRFFKGFLDFFHVASHFFIFQSILWILESQSVGHGLHTKPKFFA</sequence>
<organism evidence="1 2">
    <name type="scientific">Streptococcus intermedius</name>
    <dbReference type="NCBI Taxonomy" id="1338"/>
    <lineage>
        <taxon>Bacteria</taxon>
        <taxon>Bacillati</taxon>
        <taxon>Bacillota</taxon>
        <taxon>Bacilli</taxon>
        <taxon>Lactobacillales</taxon>
        <taxon>Streptococcaceae</taxon>
        <taxon>Streptococcus</taxon>
        <taxon>Streptococcus anginosus group</taxon>
    </lineage>
</organism>
<accession>A0AAD1C8S3</accession>
<dbReference type="EMBL" id="AP014880">
    <property type="protein sequence ID" value="BAW17298.1"/>
    <property type="molecule type" value="Genomic_DNA"/>
</dbReference>
<reference evidence="1 2" key="1">
    <citation type="journal article" date="2017" name="Infect. Immun.">
        <title>Characterization of the Pathogenicity of Streptococcus intermedius TYG1620 Isolated from a Human Brain Abscess Based on the Complete Genome Sequence with Transcriptome Analysis and Transposon Mutagenesis in a Murine Subcutaneous Abscess Model.</title>
        <authorList>
            <person name="Hasegawa N."/>
            <person name="Sekizuka T."/>
            <person name="Sugi Y."/>
            <person name="Kawakami N."/>
            <person name="Ogasawara Y."/>
            <person name="Kato K."/>
            <person name="Yamashita A."/>
            <person name="Takeuchi F."/>
            <person name="Kuroda M."/>
        </authorList>
    </citation>
    <scope>NUCLEOTIDE SEQUENCE [LARGE SCALE GENOMIC DNA]</scope>
    <source>
        <strain evidence="1 2">TYG1620</strain>
    </source>
</reference>
<evidence type="ECO:0000313" key="1">
    <source>
        <dbReference type="EMBL" id="BAW17298.1"/>
    </source>
</evidence>
<dbReference type="AlphaFoldDB" id="A0AAD1C8S3"/>
<gene>
    <name evidence="1" type="ORF">SITYG_13190</name>
</gene>
<evidence type="ECO:0000313" key="2">
    <source>
        <dbReference type="Proteomes" id="UP000217792"/>
    </source>
</evidence>
<dbReference type="Proteomes" id="UP000217792">
    <property type="component" value="Chromosome"/>
</dbReference>
<protein>
    <submittedName>
        <fullName evidence="1">Uncharacterized protein</fullName>
    </submittedName>
</protein>
<name>A0AAD1C8S3_STRIT</name>